<reference evidence="3" key="1">
    <citation type="submission" date="2022-11" db="UniProtKB">
        <authorList>
            <consortium name="WormBaseParasite"/>
        </authorList>
    </citation>
    <scope>IDENTIFICATION</scope>
</reference>
<dbReference type="SUPFAM" id="SSF54695">
    <property type="entry name" value="POZ domain"/>
    <property type="match status" value="1"/>
</dbReference>
<feature type="domain" description="BTB" evidence="1">
    <location>
        <begin position="29"/>
        <end position="91"/>
    </location>
</feature>
<organism evidence="2 3">
    <name type="scientific">Panagrolaimus davidi</name>
    <dbReference type="NCBI Taxonomy" id="227884"/>
    <lineage>
        <taxon>Eukaryota</taxon>
        <taxon>Metazoa</taxon>
        <taxon>Ecdysozoa</taxon>
        <taxon>Nematoda</taxon>
        <taxon>Chromadorea</taxon>
        <taxon>Rhabditida</taxon>
        <taxon>Tylenchina</taxon>
        <taxon>Panagrolaimomorpha</taxon>
        <taxon>Panagrolaimoidea</taxon>
        <taxon>Panagrolaimidae</taxon>
        <taxon>Panagrolaimus</taxon>
    </lineage>
</organism>
<dbReference type="Gene3D" id="1.25.40.420">
    <property type="match status" value="1"/>
</dbReference>
<dbReference type="WBParaSite" id="PDA_v2.g5852.t1">
    <property type="protein sequence ID" value="PDA_v2.g5852.t1"/>
    <property type="gene ID" value="PDA_v2.g5852"/>
</dbReference>
<dbReference type="PANTHER" id="PTHR24410">
    <property type="entry name" value="HL07962P-RELATED"/>
    <property type="match status" value="1"/>
</dbReference>
<keyword evidence="2" id="KW-1185">Reference proteome</keyword>
<evidence type="ECO:0000313" key="2">
    <source>
        <dbReference type="Proteomes" id="UP000887578"/>
    </source>
</evidence>
<dbReference type="InterPro" id="IPR051481">
    <property type="entry name" value="BTB-POZ/Galectin-3-binding"/>
</dbReference>
<dbReference type="SMART" id="SM00225">
    <property type="entry name" value="BTB"/>
    <property type="match status" value="1"/>
</dbReference>
<proteinExistence type="predicted"/>
<protein>
    <submittedName>
        <fullName evidence="3">BTB domain-containing protein</fullName>
    </submittedName>
</protein>
<dbReference type="Pfam" id="PF00651">
    <property type="entry name" value="BTB"/>
    <property type="match status" value="1"/>
</dbReference>
<dbReference type="AlphaFoldDB" id="A0A914QQ31"/>
<dbReference type="PANTHER" id="PTHR24410:SF23">
    <property type="entry name" value="BTB DOMAIN-CONTAINING PROTEIN-RELATED"/>
    <property type="match status" value="1"/>
</dbReference>
<dbReference type="InterPro" id="IPR000210">
    <property type="entry name" value="BTB/POZ_dom"/>
</dbReference>
<accession>A0A914QQ31</accession>
<evidence type="ECO:0000259" key="1">
    <source>
        <dbReference type="PROSITE" id="PS50097"/>
    </source>
</evidence>
<dbReference type="Proteomes" id="UP000887578">
    <property type="component" value="Unplaced"/>
</dbReference>
<sequence length="377" mass="44437">MTDQEKFLNKWHSERLQLFKSQNQDNGFFDVVFDVEGKEIYANKILLAPLSSPLKEMFSELNHESFKIDFLYNDFFQFLTFLYSGRCDINEENIVAMVKMAALYEVEDLRKECDEFLFSIRYSSKNVFYYFEELHSFNLPNFEDAVFQKFFKCITTLDSPEFMELKPETVHDLISTFVELQVFSEEIFTAVYRWAETCATKNQNSTKKRKLDINEVIKNELIDILPFFEFSDMNRKFLDETVVRKGFLFSYDELSNILSSANKSRVEISNDLGHKMYGRIYNNDDIIDAIKRLQDSAFEDSQRDPSFEGCFWQTQNINIPKIPILKKTKNVDYYLLINSSCDICVKTAQEIGENDYLVAEMITAYDFIFNNCKINIV</sequence>
<dbReference type="PROSITE" id="PS50097">
    <property type="entry name" value="BTB"/>
    <property type="match status" value="1"/>
</dbReference>
<evidence type="ECO:0000313" key="3">
    <source>
        <dbReference type="WBParaSite" id="PDA_v2.g5852.t1"/>
    </source>
</evidence>
<dbReference type="InterPro" id="IPR011333">
    <property type="entry name" value="SKP1/BTB/POZ_sf"/>
</dbReference>
<name>A0A914QQ31_9BILA</name>
<dbReference type="Gene3D" id="3.30.710.10">
    <property type="entry name" value="Potassium Channel Kv1.1, Chain A"/>
    <property type="match status" value="1"/>
</dbReference>